<keyword evidence="3" id="KW-1185">Reference proteome</keyword>
<dbReference type="EMBL" id="BAAAQM010000007">
    <property type="protein sequence ID" value="GAA1961965.1"/>
    <property type="molecule type" value="Genomic_DNA"/>
</dbReference>
<sequence>MLAPESGVGLAPTALIASKIHGCYRPPMTDVLQQVPLIDGPIAYRGALEVVTTEAGVLARRLPQWTVAQYPEASMERQATAGSGVRLAFRTAATVVELDVLTTVAMMAEGEPNPDDAGNFEITVDGVPSGVRKAPVGNVIELDAAFQESAFVPGGPTTIRFDGLPAGAKEIEVWLPQWVKTEVAAVRADAPVDPPTATGRRVWLHHGSSISQCNEAASPLGVWPVIAARAAGVDPVNIGLSGNCYLDPFVARSIRDTPADVISLKLGINFTCRATYRLRTLGPTVHGFLDTVREGHPTTPILVVSPIACPAVERTPGPTVWRNDVFTATGNPADVAIGALTLEVVRAELRRIVAERSKQDPNIAYLDGLDLLALHEADEFLGEGLHPTPAGYRLIGERFAHLAFGPGGALAAAG</sequence>
<protein>
    <submittedName>
        <fullName evidence="2">SGNH/GDSL hydrolase family protein</fullName>
    </submittedName>
</protein>
<name>A0ABN2R1P0_9ACTN</name>
<comment type="caution">
    <text evidence="2">The sequence shown here is derived from an EMBL/GenBank/DDBJ whole genome shotgun (WGS) entry which is preliminary data.</text>
</comment>
<dbReference type="Gene3D" id="3.40.50.1110">
    <property type="entry name" value="SGNH hydrolase"/>
    <property type="match status" value="1"/>
</dbReference>
<proteinExistence type="predicted"/>
<feature type="domain" description="SGNH hydrolase-type esterase" evidence="1">
    <location>
        <begin position="207"/>
        <end position="394"/>
    </location>
</feature>
<dbReference type="InterPro" id="IPR013830">
    <property type="entry name" value="SGNH_hydro"/>
</dbReference>
<evidence type="ECO:0000313" key="3">
    <source>
        <dbReference type="Proteomes" id="UP001499854"/>
    </source>
</evidence>
<dbReference type="SUPFAM" id="SSF52266">
    <property type="entry name" value="SGNH hydrolase"/>
    <property type="match status" value="1"/>
</dbReference>
<evidence type="ECO:0000259" key="1">
    <source>
        <dbReference type="Pfam" id="PF13472"/>
    </source>
</evidence>
<gene>
    <name evidence="2" type="ORF">GCM10009838_18400</name>
</gene>
<dbReference type="GO" id="GO:0016787">
    <property type="term" value="F:hydrolase activity"/>
    <property type="evidence" value="ECO:0007669"/>
    <property type="project" value="UniProtKB-KW"/>
</dbReference>
<dbReference type="Pfam" id="PF13472">
    <property type="entry name" value="Lipase_GDSL_2"/>
    <property type="match status" value="1"/>
</dbReference>
<dbReference type="Proteomes" id="UP001499854">
    <property type="component" value="Unassembled WGS sequence"/>
</dbReference>
<evidence type="ECO:0000313" key="2">
    <source>
        <dbReference type="EMBL" id="GAA1961965.1"/>
    </source>
</evidence>
<reference evidence="2 3" key="1">
    <citation type="journal article" date="2019" name="Int. J. Syst. Evol. Microbiol.">
        <title>The Global Catalogue of Microorganisms (GCM) 10K type strain sequencing project: providing services to taxonomists for standard genome sequencing and annotation.</title>
        <authorList>
            <consortium name="The Broad Institute Genomics Platform"/>
            <consortium name="The Broad Institute Genome Sequencing Center for Infectious Disease"/>
            <person name="Wu L."/>
            <person name="Ma J."/>
        </authorList>
    </citation>
    <scope>NUCLEOTIDE SEQUENCE [LARGE SCALE GENOMIC DNA]</scope>
    <source>
        <strain evidence="2 3">JCM 16013</strain>
    </source>
</reference>
<dbReference type="InterPro" id="IPR036514">
    <property type="entry name" value="SGNH_hydro_sf"/>
</dbReference>
<organism evidence="2 3">
    <name type="scientific">Catenulispora subtropica</name>
    <dbReference type="NCBI Taxonomy" id="450798"/>
    <lineage>
        <taxon>Bacteria</taxon>
        <taxon>Bacillati</taxon>
        <taxon>Actinomycetota</taxon>
        <taxon>Actinomycetes</taxon>
        <taxon>Catenulisporales</taxon>
        <taxon>Catenulisporaceae</taxon>
        <taxon>Catenulispora</taxon>
    </lineage>
</organism>
<dbReference type="Gene3D" id="2.60.120.260">
    <property type="entry name" value="Galactose-binding domain-like"/>
    <property type="match status" value="1"/>
</dbReference>
<accession>A0ABN2R1P0</accession>
<keyword evidence="2" id="KW-0378">Hydrolase</keyword>